<sequence>MGVRSTEQARREARVRAAAQELFRTNGYSATSMRQIAEAAGVSVGTVANCGDKPELLADLFGASEVAATLGRVAALEASGGQHSLSEEMDHIFASWFDTIEEHCGLVRDYVGSLLDGFGAEARAGMDVVVQEALGRRIIAHHPRVGLERARALADTIFCTYCTYAIAVVMGIHDAEGGRAQARRLVAELFDAGTLG</sequence>
<dbReference type="Pfam" id="PF00440">
    <property type="entry name" value="TetR_N"/>
    <property type="match status" value="1"/>
</dbReference>
<evidence type="ECO:0000256" key="3">
    <source>
        <dbReference type="ARBA" id="ARBA00023163"/>
    </source>
</evidence>
<dbReference type="PANTHER" id="PTHR30055:SF234">
    <property type="entry name" value="HTH-TYPE TRANSCRIPTIONAL REGULATOR BETI"/>
    <property type="match status" value="1"/>
</dbReference>
<evidence type="ECO:0000313" key="5">
    <source>
        <dbReference type="EMBL" id="MFD1889624.1"/>
    </source>
</evidence>
<dbReference type="PANTHER" id="PTHR30055">
    <property type="entry name" value="HTH-TYPE TRANSCRIPTIONAL REGULATOR RUTR"/>
    <property type="match status" value="1"/>
</dbReference>
<feature type="domain" description="HTH tetR-type" evidence="4">
    <location>
        <begin position="17"/>
        <end position="47"/>
    </location>
</feature>
<keyword evidence="3" id="KW-0804">Transcription</keyword>
<gene>
    <name evidence="5" type="ORF">ACFSCS_05390</name>
</gene>
<keyword evidence="2" id="KW-0238">DNA-binding</keyword>
<proteinExistence type="predicted"/>
<accession>A0ABW4RVA5</accession>
<protein>
    <submittedName>
        <fullName evidence="5">TetR/AcrR family transcriptional regulator</fullName>
    </submittedName>
</protein>
<evidence type="ECO:0000256" key="2">
    <source>
        <dbReference type="ARBA" id="ARBA00023125"/>
    </source>
</evidence>
<dbReference type="InterPro" id="IPR009057">
    <property type="entry name" value="Homeodomain-like_sf"/>
</dbReference>
<organism evidence="5 6">
    <name type="scientific">Luteococcus peritonei</name>
    <dbReference type="NCBI Taxonomy" id="88874"/>
    <lineage>
        <taxon>Bacteria</taxon>
        <taxon>Bacillati</taxon>
        <taxon>Actinomycetota</taxon>
        <taxon>Actinomycetes</taxon>
        <taxon>Propionibacteriales</taxon>
        <taxon>Propionibacteriaceae</taxon>
        <taxon>Luteococcus</taxon>
    </lineage>
</organism>
<evidence type="ECO:0000259" key="4">
    <source>
        <dbReference type="Pfam" id="PF00440"/>
    </source>
</evidence>
<dbReference type="EMBL" id="JBHUFZ010000011">
    <property type="protein sequence ID" value="MFD1889624.1"/>
    <property type="molecule type" value="Genomic_DNA"/>
</dbReference>
<keyword evidence="1" id="KW-0805">Transcription regulation</keyword>
<name>A0ABW4RVA5_9ACTN</name>
<dbReference type="Gene3D" id="1.10.357.10">
    <property type="entry name" value="Tetracycline Repressor, domain 2"/>
    <property type="match status" value="1"/>
</dbReference>
<comment type="caution">
    <text evidence="5">The sequence shown here is derived from an EMBL/GenBank/DDBJ whole genome shotgun (WGS) entry which is preliminary data.</text>
</comment>
<dbReference type="RefSeq" id="WP_343872670.1">
    <property type="nucleotide sequence ID" value="NZ_BAAAIX010000009.1"/>
</dbReference>
<dbReference type="InterPro" id="IPR050109">
    <property type="entry name" value="HTH-type_TetR-like_transc_reg"/>
</dbReference>
<keyword evidence="6" id="KW-1185">Reference proteome</keyword>
<reference evidence="6" key="1">
    <citation type="journal article" date="2019" name="Int. J. Syst. Evol. Microbiol.">
        <title>The Global Catalogue of Microorganisms (GCM) 10K type strain sequencing project: providing services to taxonomists for standard genome sequencing and annotation.</title>
        <authorList>
            <consortium name="The Broad Institute Genomics Platform"/>
            <consortium name="The Broad Institute Genome Sequencing Center for Infectious Disease"/>
            <person name="Wu L."/>
            <person name="Ma J."/>
        </authorList>
    </citation>
    <scope>NUCLEOTIDE SEQUENCE [LARGE SCALE GENOMIC DNA]</scope>
    <source>
        <strain evidence="6">CAIM 431</strain>
    </source>
</reference>
<evidence type="ECO:0000256" key="1">
    <source>
        <dbReference type="ARBA" id="ARBA00023015"/>
    </source>
</evidence>
<dbReference type="SUPFAM" id="SSF46689">
    <property type="entry name" value="Homeodomain-like"/>
    <property type="match status" value="1"/>
</dbReference>
<dbReference type="Proteomes" id="UP001597326">
    <property type="component" value="Unassembled WGS sequence"/>
</dbReference>
<evidence type="ECO:0000313" key="6">
    <source>
        <dbReference type="Proteomes" id="UP001597326"/>
    </source>
</evidence>
<dbReference type="InterPro" id="IPR001647">
    <property type="entry name" value="HTH_TetR"/>
</dbReference>